<dbReference type="STRING" id="6205.A0A0R3WZ55"/>
<feature type="signal peptide" evidence="2">
    <location>
        <begin position="1"/>
        <end position="17"/>
    </location>
</feature>
<keyword evidence="4" id="KW-1185">Reference proteome</keyword>
<protein>
    <submittedName>
        <fullName evidence="3 5">Uncharacterized protein</fullName>
    </submittedName>
</protein>
<evidence type="ECO:0000313" key="4">
    <source>
        <dbReference type="Proteomes" id="UP000274429"/>
    </source>
</evidence>
<organism evidence="5">
    <name type="scientific">Hydatigena taeniaeformis</name>
    <name type="common">Feline tapeworm</name>
    <name type="synonym">Taenia taeniaeformis</name>
    <dbReference type="NCBI Taxonomy" id="6205"/>
    <lineage>
        <taxon>Eukaryota</taxon>
        <taxon>Metazoa</taxon>
        <taxon>Spiralia</taxon>
        <taxon>Lophotrochozoa</taxon>
        <taxon>Platyhelminthes</taxon>
        <taxon>Cestoda</taxon>
        <taxon>Eucestoda</taxon>
        <taxon>Cyclophyllidea</taxon>
        <taxon>Taeniidae</taxon>
        <taxon>Hydatigera</taxon>
    </lineage>
</organism>
<evidence type="ECO:0000256" key="1">
    <source>
        <dbReference type="SAM" id="MobiDB-lite"/>
    </source>
</evidence>
<dbReference type="AlphaFoldDB" id="A0A0R3WZ55"/>
<reference evidence="3 4" key="2">
    <citation type="submission" date="2018-11" db="EMBL/GenBank/DDBJ databases">
        <authorList>
            <consortium name="Pathogen Informatics"/>
        </authorList>
    </citation>
    <scope>NUCLEOTIDE SEQUENCE [LARGE SCALE GENOMIC DNA]</scope>
</reference>
<evidence type="ECO:0000313" key="3">
    <source>
        <dbReference type="EMBL" id="VDM28247.1"/>
    </source>
</evidence>
<dbReference type="EMBL" id="UYWX01010307">
    <property type="protein sequence ID" value="VDM28247.1"/>
    <property type="molecule type" value="Genomic_DNA"/>
</dbReference>
<accession>A0A0R3WZ55</accession>
<feature type="region of interest" description="Disordered" evidence="1">
    <location>
        <begin position="17"/>
        <end position="50"/>
    </location>
</feature>
<gene>
    <name evidence="3" type="ORF">TTAC_LOCUS6030</name>
</gene>
<evidence type="ECO:0000256" key="2">
    <source>
        <dbReference type="SAM" id="SignalP"/>
    </source>
</evidence>
<name>A0A0R3WZ55_HYDTA</name>
<keyword evidence="2" id="KW-0732">Signal</keyword>
<feature type="chain" id="PRO_5043133094" evidence="2">
    <location>
        <begin position="18"/>
        <end position="143"/>
    </location>
</feature>
<feature type="compositionally biased region" description="Low complexity" evidence="1">
    <location>
        <begin position="28"/>
        <end position="39"/>
    </location>
</feature>
<dbReference type="WBParaSite" id="TTAC_0000604501-mRNA-1">
    <property type="protein sequence ID" value="TTAC_0000604501-mRNA-1"/>
    <property type="gene ID" value="TTAC_0000604501"/>
</dbReference>
<sequence length="143" mass="14642">MLKLNFFVFAFAGISKSGPSKERKKKNGGSTSNSTNEGSNKAKEGSTNISHHVTALLNAGNDATNTDRAAVWKAVNGAMANLVVAATAVNNAGSAEHPSYLLPSPFTCAESPEDEGIGTIPLLVDASSTATTAAEPPVEGPQQ</sequence>
<dbReference type="Proteomes" id="UP000274429">
    <property type="component" value="Unassembled WGS sequence"/>
</dbReference>
<proteinExistence type="predicted"/>
<evidence type="ECO:0000313" key="5">
    <source>
        <dbReference type="WBParaSite" id="TTAC_0000604501-mRNA-1"/>
    </source>
</evidence>
<reference evidence="5" key="1">
    <citation type="submission" date="2017-02" db="UniProtKB">
        <authorList>
            <consortium name="WormBaseParasite"/>
        </authorList>
    </citation>
    <scope>IDENTIFICATION</scope>
</reference>